<dbReference type="Pfam" id="PF20584">
    <property type="entry name" value="DUF6787"/>
    <property type="match status" value="1"/>
</dbReference>
<evidence type="ECO:0000256" key="1">
    <source>
        <dbReference type="SAM" id="Phobius"/>
    </source>
</evidence>
<dbReference type="RefSeq" id="WP_290247382.1">
    <property type="nucleotide sequence ID" value="NZ_JAUFQT010000001.1"/>
</dbReference>
<gene>
    <name evidence="3" type="ORF">ACFFUR_03395</name>
</gene>
<proteinExistence type="predicted"/>
<accession>A0ABV5J277</accession>
<reference evidence="3 4" key="1">
    <citation type="submission" date="2024-09" db="EMBL/GenBank/DDBJ databases">
        <authorList>
            <person name="Sun Q."/>
            <person name="Mori K."/>
        </authorList>
    </citation>
    <scope>NUCLEOTIDE SEQUENCE [LARGE SCALE GENOMIC DNA]</scope>
    <source>
        <strain evidence="3 4">CECT 7682</strain>
    </source>
</reference>
<protein>
    <submittedName>
        <fullName evidence="3">DUF6787 family protein</fullName>
    </submittedName>
</protein>
<feature type="domain" description="DUF6787" evidence="2">
    <location>
        <begin position="25"/>
        <end position="102"/>
    </location>
</feature>
<feature type="transmembrane region" description="Helical" evidence="1">
    <location>
        <begin position="60"/>
        <end position="89"/>
    </location>
</feature>
<sequence length="108" mass="12999">MVKQKNFLSKLQDKWQLNNIRQVLLVLLVFACTGLTILFIKSPIFQFLGINMEKGGFWKTLLYLLLILPMYQIMLLFYGFIFGQFGFFWQKEKQLLRRLRAIFIQKKK</sequence>
<keyword evidence="1" id="KW-0472">Membrane</keyword>
<name>A0ABV5J277_9BACT</name>
<dbReference type="Proteomes" id="UP001589654">
    <property type="component" value="Unassembled WGS sequence"/>
</dbReference>
<keyword evidence="4" id="KW-1185">Reference proteome</keyword>
<comment type="caution">
    <text evidence="3">The sequence shown here is derived from an EMBL/GenBank/DDBJ whole genome shotgun (WGS) entry which is preliminary data.</text>
</comment>
<evidence type="ECO:0000259" key="2">
    <source>
        <dbReference type="Pfam" id="PF20584"/>
    </source>
</evidence>
<feature type="transmembrane region" description="Helical" evidence="1">
    <location>
        <begin position="20"/>
        <end position="40"/>
    </location>
</feature>
<dbReference type="EMBL" id="JBHMEW010000011">
    <property type="protein sequence ID" value="MFB9210836.1"/>
    <property type="molecule type" value="Genomic_DNA"/>
</dbReference>
<dbReference type="InterPro" id="IPR046714">
    <property type="entry name" value="DUF6787"/>
</dbReference>
<organism evidence="3 4">
    <name type="scientific">Echinicola jeungdonensis</name>
    <dbReference type="NCBI Taxonomy" id="709343"/>
    <lineage>
        <taxon>Bacteria</taxon>
        <taxon>Pseudomonadati</taxon>
        <taxon>Bacteroidota</taxon>
        <taxon>Cytophagia</taxon>
        <taxon>Cytophagales</taxon>
        <taxon>Cyclobacteriaceae</taxon>
        <taxon>Echinicola</taxon>
    </lineage>
</organism>
<keyword evidence="1" id="KW-0812">Transmembrane</keyword>
<keyword evidence="1" id="KW-1133">Transmembrane helix</keyword>
<evidence type="ECO:0000313" key="3">
    <source>
        <dbReference type="EMBL" id="MFB9210836.1"/>
    </source>
</evidence>
<dbReference type="PROSITE" id="PS51257">
    <property type="entry name" value="PROKAR_LIPOPROTEIN"/>
    <property type="match status" value="1"/>
</dbReference>
<evidence type="ECO:0000313" key="4">
    <source>
        <dbReference type="Proteomes" id="UP001589654"/>
    </source>
</evidence>